<reference evidence="2 3" key="1">
    <citation type="journal article" date="2016" name="BMC Microbiol.">
        <title>Characterization of mycobacteria and mycobacteriophages isolated from compost at the Sao Paulo Zoo Park Foundation in Brazil and creation of the new mycobacteriophage Cluster U.</title>
        <authorList>
            <person name="Lima-Junior J.D."/>
            <person name="Viana-Niero C."/>
            <person name="Conde Oliveira D.V."/>
            <person name="Machado G.E."/>
            <person name="Rabello M.C."/>
            <person name="Martins-Junior J."/>
            <person name="Martins L.F."/>
            <person name="Digiampietri L.A."/>
            <person name="da Silva A.M."/>
            <person name="Setubal J.C."/>
            <person name="Russell D.A."/>
            <person name="Jacobs-Sera D."/>
            <person name="Pope W.H."/>
            <person name="Hatfull G.F."/>
            <person name="Leao S.C."/>
        </authorList>
    </citation>
    <scope>NUCLEOTIDE SEQUENCE [LARGE SCALE GENOMIC DNA]</scope>
</reference>
<accession>A0A0K1LS60</accession>
<feature type="region of interest" description="Disordered" evidence="1">
    <location>
        <begin position="1"/>
        <end position="21"/>
    </location>
</feature>
<evidence type="ECO:0000313" key="3">
    <source>
        <dbReference type="Proteomes" id="UP000222075"/>
    </source>
</evidence>
<sequence length="273" mass="30280">MKQHNPGNEGHPVSENISFPWSKRMDPMFSVNAEEIAKRVLPIFGGTSPETTSTETTQTTQTPQTEKKDEDKSSDSGKSETQKKEYSPEEVSSILEQVAETQAKLEEATKKLKTFESEQEKQKRAAMSKEEALQADYEQAQQIIVKLDAALKNQAVINAINGFKDIQFHDTKFVLNELKNSAPEIFEDMEVDLDGGTVTVSGVENHLRRIAKEKDWAVKKISTPENSNQHQNPAPVPRGSGAPPANPGLSGDKATRRKALAEKFPVISHGRRL</sequence>
<evidence type="ECO:0000256" key="1">
    <source>
        <dbReference type="SAM" id="MobiDB-lite"/>
    </source>
</evidence>
<feature type="compositionally biased region" description="Polar residues" evidence="1">
    <location>
        <begin position="223"/>
        <end position="232"/>
    </location>
</feature>
<organism evidence="2 3">
    <name type="scientific">Mycobacterium phage Madruga</name>
    <dbReference type="NCBI Taxonomy" id="1675552"/>
    <lineage>
        <taxon>Viruses</taxon>
        <taxon>Duplodnaviria</taxon>
        <taxon>Heunggongvirae</taxon>
        <taxon>Uroviricota</taxon>
        <taxon>Caudoviricetes</taxon>
        <taxon>Patiencevirus</taxon>
        <taxon>Patiencevirus patience</taxon>
    </lineage>
</organism>
<evidence type="ECO:0008006" key="4">
    <source>
        <dbReference type="Google" id="ProtNLM"/>
    </source>
</evidence>
<gene>
    <name evidence="2" type="ORF">MADRUGA_19</name>
</gene>
<dbReference type="Proteomes" id="UP000222075">
    <property type="component" value="Segment"/>
</dbReference>
<feature type="compositionally biased region" description="Basic and acidic residues" evidence="1">
    <location>
        <begin position="65"/>
        <end position="87"/>
    </location>
</feature>
<feature type="compositionally biased region" description="Low complexity" evidence="1">
    <location>
        <begin position="47"/>
        <end position="64"/>
    </location>
</feature>
<protein>
    <recommendedName>
        <fullName evidence="4">Scaffolding protein</fullName>
    </recommendedName>
</protein>
<dbReference type="EMBL" id="KR997933">
    <property type="protein sequence ID" value="AKU45309.1"/>
    <property type="molecule type" value="Genomic_DNA"/>
</dbReference>
<evidence type="ECO:0000313" key="2">
    <source>
        <dbReference type="EMBL" id="AKU45309.1"/>
    </source>
</evidence>
<name>A0A0K1LS60_9CAUD</name>
<feature type="region of interest" description="Disordered" evidence="1">
    <location>
        <begin position="222"/>
        <end position="273"/>
    </location>
</feature>
<feature type="region of interest" description="Disordered" evidence="1">
    <location>
        <begin position="40"/>
        <end position="92"/>
    </location>
</feature>
<proteinExistence type="predicted"/>